<dbReference type="PANTHER" id="PTHR30143">
    <property type="entry name" value="ACID HYDRATASE"/>
    <property type="match status" value="1"/>
</dbReference>
<sequence>MSEDTDLVEDMLRSLSQGHQIPLLTSRPGGLSMSEAYRLSAQITDARTRRGEKPVGRKIGFTNKTIWTDFNVSAPMCGTMYDSTVRPLDGSYQVAARLEPRIEPEIAFRLSAVPQPGMSPKELIACVSDVCAGFEMVQSFFANWAFQAADTVAAFGLHGALLHGPLHPVAAADRKEWVARLAEFRTTLHRNGEVVDEGHASNVLGGGPLVALGYLVDLITREPQIAPLLEGDIITTGTLTRALPVGPGETWHASFDGLPLDPIEVSLV</sequence>
<dbReference type="RefSeq" id="WP_380791705.1">
    <property type="nucleotide sequence ID" value="NZ_JBHTKR010000004.1"/>
</dbReference>
<comment type="caution">
    <text evidence="3">The sequence shown here is derived from an EMBL/GenBank/DDBJ whole genome shotgun (WGS) entry which is preliminary data.</text>
</comment>
<dbReference type="EMBL" id="JBHTKR010000004">
    <property type="protein sequence ID" value="MFD1195231.1"/>
    <property type="molecule type" value="Genomic_DNA"/>
</dbReference>
<accession>A0ABW3TEC3</accession>
<evidence type="ECO:0000313" key="3">
    <source>
        <dbReference type="EMBL" id="MFD1195231.1"/>
    </source>
</evidence>
<dbReference type="InterPro" id="IPR011234">
    <property type="entry name" value="Fumarylacetoacetase-like_C"/>
</dbReference>
<name>A0ABW3TEC3_9RHOB</name>
<keyword evidence="4" id="KW-1185">Reference proteome</keyword>
<dbReference type="PANTHER" id="PTHR30143:SF0">
    <property type="entry name" value="2-KETO-4-PENTENOATE HYDRATASE"/>
    <property type="match status" value="1"/>
</dbReference>
<feature type="domain" description="Fumarylacetoacetase-like C-terminal" evidence="2">
    <location>
        <begin position="98"/>
        <end position="258"/>
    </location>
</feature>
<proteinExistence type="predicted"/>
<reference evidence="4" key="1">
    <citation type="journal article" date="2019" name="Int. J. Syst. Evol. Microbiol.">
        <title>The Global Catalogue of Microorganisms (GCM) 10K type strain sequencing project: providing services to taxonomists for standard genome sequencing and annotation.</title>
        <authorList>
            <consortium name="The Broad Institute Genomics Platform"/>
            <consortium name="The Broad Institute Genome Sequencing Center for Infectious Disease"/>
            <person name="Wu L."/>
            <person name="Ma J."/>
        </authorList>
    </citation>
    <scope>NUCLEOTIDE SEQUENCE [LARGE SCALE GENOMIC DNA]</scope>
    <source>
        <strain evidence="4">CCUG 55328</strain>
    </source>
</reference>
<dbReference type="InterPro" id="IPR036663">
    <property type="entry name" value="Fumarylacetoacetase_C_sf"/>
</dbReference>
<evidence type="ECO:0000313" key="4">
    <source>
        <dbReference type="Proteomes" id="UP001597151"/>
    </source>
</evidence>
<dbReference type="SUPFAM" id="SSF56529">
    <property type="entry name" value="FAH"/>
    <property type="match status" value="1"/>
</dbReference>
<evidence type="ECO:0000256" key="1">
    <source>
        <dbReference type="ARBA" id="ARBA00023239"/>
    </source>
</evidence>
<keyword evidence="1" id="KW-0456">Lyase</keyword>
<evidence type="ECO:0000259" key="2">
    <source>
        <dbReference type="Pfam" id="PF01557"/>
    </source>
</evidence>
<dbReference type="Pfam" id="PF01557">
    <property type="entry name" value="FAA_hydrolase"/>
    <property type="match status" value="1"/>
</dbReference>
<gene>
    <name evidence="3" type="ORF">ACFQ3C_11160</name>
</gene>
<dbReference type="Gene3D" id="3.90.850.10">
    <property type="entry name" value="Fumarylacetoacetase-like, C-terminal domain"/>
    <property type="match status" value="1"/>
</dbReference>
<organism evidence="3 4">
    <name type="scientific">Seohaeicola saemankumensis</name>
    <dbReference type="NCBI Taxonomy" id="481181"/>
    <lineage>
        <taxon>Bacteria</taxon>
        <taxon>Pseudomonadati</taxon>
        <taxon>Pseudomonadota</taxon>
        <taxon>Alphaproteobacteria</taxon>
        <taxon>Rhodobacterales</taxon>
        <taxon>Roseobacteraceae</taxon>
        <taxon>Seohaeicola</taxon>
    </lineage>
</organism>
<protein>
    <submittedName>
        <fullName evidence="3">2-keto-4-pentenoate hydratase</fullName>
    </submittedName>
</protein>
<dbReference type="Proteomes" id="UP001597151">
    <property type="component" value="Unassembled WGS sequence"/>
</dbReference>
<dbReference type="InterPro" id="IPR050772">
    <property type="entry name" value="Hydratase-Decarb/MhpD_sf"/>
</dbReference>